<dbReference type="SUPFAM" id="SSF48371">
    <property type="entry name" value="ARM repeat"/>
    <property type="match status" value="1"/>
</dbReference>
<comment type="caution">
    <text evidence="1">The sequence shown here is derived from an EMBL/GenBank/DDBJ whole genome shotgun (WGS) entry which is preliminary data.</text>
</comment>
<reference evidence="1 2" key="1">
    <citation type="journal article" date="2014" name="Genome Biol. Evol.">
        <title>The genome of the myxosporean Thelohanellus kitauei shows adaptations to nutrient acquisition within its fish host.</title>
        <authorList>
            <person name="Yang Y."/>
            <person name="Xiong J."/>
            <person name="Zhou Z."/>
            <person name="Huo F."/>
            <person name="Miao W."/>
            <person name="Ran C."/>
            <person name="Liu Y."/>
            <person name="Zhang J."/>
            <person name="Feng J."/>
            <person name="Wang M."/>
            <person name="Wang M."/>
            <person name="Wang L."/>
            <person name="Yao B."/>
        </authorList>
    </citation>
    <scope>NUCLEOTIDE SEQUENCE [LARGE SCALE GENOMIC DNA]</scope>
    <source>
        <strain evidence="1">Wuqing</strain>
    </source>
</reference>
<proteinExistence type="predicted"/>
<accession>A0A0C2MC49</accession>
<dbReference type="EMBL" id="JWZT01004207">
    <property type="protein sequence ID" value="KII64576.1"/>
    <property type="molecule type" value="Genomic_DNA"/>
</dbReference>
<dbReference type="InterPro" id="IPR016024">
    <property type="entry name" value="ARM-type_fold"/>
</dbReference>
<dbReference type="Gene3D" id="1.25.10.10">
    <property type="entry name" value="Leucine-rich Repeat Variant"/>
    <property type="match status" value="1"/>
</dbReference>
<gene>
    <name evidence="1" type="ORF">RF11_06332</name>
</gene>
<evidence type="ECO:0000313" key="2">
    <source>
        <dbReference type="Proteomes" id="UP000031668"/>
    </source>
</evidence>
<dbReference type="Proteomes" id="UP000031668">
    <property type="component" value="Unassembled WGS sequence"/>
</dbReference>
<dbReference type="OrthoDB" id="435593at2759"/>
<organism evidence="1 2">
    <name type="scientific">Thelohanellus kitauei</name>
    <name type="common">Myxosporean</name>
    <dbReference type="NCBI Taxonomy" id="669202"/>
    <lineage>
        <taxon>Eukaryota</taxon>
        <taxon>Metazoa</taxon>
        <taxon>Cnidaria</taxon>
        <taxon>Myxozoa</taxon>
        <taxon>Myxosporea</taxon>
        <taxon>Bivalvulida</taxon>
        <taxon>Platysporina</taxon>
        <taxon>Myxobolidae</taxon>
        <taxon>Thelohanellus</taxon>
    </lineage>
</organism>
<dbReference type="InterPro" id="IPR011989">
    <property type="entry name" value="ARM-like"/>
</dbReference>
<dbReference type="AlphaFoldDB" id="A0A0C2MC49"/>
<protein>
    <submittedName>
        <fullName evidence="1">Uncharacterized protein</fullName>
    </submittedName>
</protein>
<keyword evidence="2" id="KW-1185">Reference proteome</keyword>
<sequence length="445" mass="51452">MNFSNHLLKICEKVVDTEIKQDKQDLIIFITGIVTALATKFFRVYIHSTEEEDFIFCEQLSYLGGLDNINTTPNLNILQQSIVQFSFRTPSKLCFACEEFMNEGLTGEDSQFIFDVQDKMTVCLRTVSELIPIQQYLNDAVSLISTDPCDSSRIESCLFFITGLIGESHFPIDCNETLEMILNTKPDAPSPLIEAYCRILKDLIPHIPEERNLSSTSEIGHDSIYKWLALVPETASKLNDIDEEDYEERVEQLNEHFEYINNILILCHEIREVENLARSLGNVLENFASSDDVIYVLDWVVDFYSKTLFQDFENNPNKSDSSRLTRFIMTAFAIITKSMDHIFVQPHELVTLQKTFSLCFKVMNHCKDNEEICERTCDVLRFIINIINWIYYDLEDISKQFPQLYRSLGYSCVLIPFGAIIGVVHKHGKGWDWFLKDCKVSIYLI</sequence>
<evidence type="ECO:0000313" key="1">
    <source>
        <dbReference type="EMBL" id="KII64576.1"/>
    </source>
</evidence>
<name>A0A0C2MC49_THEKT</name>